<dbReference type="Proteomes" id="UP000540412">
    <property type="component" value="Unassembled WGS sequence"/>
</dbReference>
<comment type="caution">
    <text evidence="4">The sequence shown here is derived from an EMBL/GenBank/DDBJ whole genome shotgun (WGS) entry which is preliminary data.</text>
</comment>
<evidence type="ECO:0000313" key="4">
    <source>
        <dbReference type="EMBL" id="MBB5911974.1"/>
    </source>
</evidence>
<evidence type="ECO:0000256" key="2">
    <source>
        <dbReference type="SAM" id="Phobius"/>
    </source>
</evidence>
<organism evidence="4 5">
    <name type="scientific">Nocardia transvalensis</name>
    <dbReference type="NCBI Taxonomy" id="37333"/>
    <lineage>
        <taxon>Bacteria</taxon>
        <taxon>Bacillati</taxon>
        <taxon>Actinomycetota</taxon>
        <taxon>Actinomycetes</taxon>
        <taxon>Mycobacteriales</taxon>
        <taxon>Nocardiaceae</taxon>
        <taxon>Nocardia</taxon>
    </lineage>
</organism>
<name>A0A7W9UG77_9NOCA</name>
<keyword evidence="2" id="KW-1133">Transmembrane helix</keyword>
<protein>
    <recommendedName>
        <fullName evidence="3">DUF6286 domain-containing protein</fullName>
    </recommendedName>
</protein>
<proteinExistence type="predicted"/>
<dbReference type="Pfam" id="PF19803">
    <property type="entry name" value="DUF6286"/>
    <property type="match status" value="1"/>
</dbReference>
<keyword evidence="2" id="KW-0812">Transmembrane</keyword>
<dbReference type="AlphaFoldDB" id="A0A7W9UG77"/>
<feature type="region of interest" description="Disordered" evidence="1">
    <location>
        <begin position="156"/>
        <end position="177"/>
    </location>
</feature>
<evidence type="ECO:0000313" key="5">
    <source>
        <dbReference type="Proteomes" id="UP000540412"/>
    </source>
</evidence>
<feature type="domain" description="DUF6286" evidence="3">
    <location>
        <begin position="68"/>
        <end position="171"/>
    </location>
</feature>
<accession>A0A7W9UG77</accession>
<feature type="transmembrane region" description="Helical" evidence="2">
    <location>
        <begin position="56"/>
        <end position="79"/>
    </location>
</feature>
<keyword evidence="5" id="KW-1185">Reference proteome</keyword>
<dbReference type="RefSeq" id="WP_040753018.1">
    <property type="nucleotide sequence ID" value="NZ_JACHIT010000001.1"/>
</dbReference>
<sequence length="177" mass="18885">MRRRPTRAVPAAALALALLAVCVVVALSLVHKLTGARQIVSYDGVADRLHTLTWGSSWVAVAGVAAGAAGLALLALAILPGRPVVVPLAADDEITAGVLRRGLRHALRDAAQSVDGVSSARIRLRRRTVRVTARTARAHPADLPDLIRTATDERLTRIGPHPSPRVTTRLRHTRSLR</sequence>
<gene>
    <name evidence="4" type="ORF">BJY24_000841</name>
</gene>
<dbReference type="EMBL" id="JACHIT010000001">
    <property type="protein sequence ID" value="MBB5911974.1"/>
    <property type="molecule type" value="Genomic_DNA"/>
</dbReference>
<dbReference type="InterPro" id="IPR046253">
    <property type="entry name" value="DUF6286"/>
</dbReference>
<keyword evidence="2" id="KW-0472">Membrane</keyword>
<evidence type="ECO:0000256" key="1">
    <source>
        <dbReference type="SAM" id="MobiDB-lite"/>
    </source>
</evidence>
<evidence type="ECO:0000259" key="3">
    <source>
        <dbReference type="Pfam" id="PF19803"/>
    </source>
</evidence>
<reference evidence="4 5" key="1">
    <citation type="submission" date="2020-08" db="EMBL/GenBank/DDBJ databases">
        <title>Sequencing the genomes of 1000 actinobacteria strains.</title>
        <authorList>
            <person name="Klenk H.-P."/>
        </authorList>
    </citation>
    <scope>NUCLEOTIDE SEQUENCE [LARGE SCALE GENOMIC DNA]</scope>
    <source>
        <strain evidence="4 5">DSM 43582</strain>
    </source>
</reference>
<feature type="compositionally biased region" description="Basic residues" evidence="1">
    <location>
        <begin position="168"/>
        <end position="177"/>
    </location>
</feature>